<dbReference type="AlphaFoldDB" id="A0AAD5FGJ8"/>
<gene>
    <name evidence="5" type="ORF">C0J50_3328</name>
</gene>
<dbReference type="PANTHER" id="PTHR21689:SF2">
    <property type="entry name" value="PROTEIN LIN-9 HOMOLOG"/>
    <property type="match status" value="1"/>
</dbReference>
<dbReference type="EMBL" id="MU556250">
    <property type="protein sequence ID" value="KAI5615103.1"/>
    <property type="molecule type" value="Genomic_DNA"/>
</dbReference>
<dbReference type="GO" id="GO:0005654">
    <property type="term" value="C:nucleoplasm"/>
    <property type="evidence" value="ECO:0007669"/>
    <property type="project" value="TreeGrafter"/>
</dbReference>
<dbReference type="PANTHER" id="PTHR21689">
    <property type="entry name" value="LIN-9"/>
    <property type="match status" value="1"/>
</dbReference>
<keyword evidence="3" id="KW-0539">Nucleus</keyword>
<dbReference type="GO" id="GO:0006357">
    <property type="term" value="P:regulation of transcription by RNA polymerase II"/>
    <property type="evidence" value="ECO:0007669"/>
    <property type="project" value="TreeGrafter"/>
</dbReference>
<comment type="subcellular location">
    <subcellularLocation>
        <location evidence="1">Nucleus</location>
    </subcellularLocation>
</comment>
<dbReference type="GO" id="GO:0051726">
    <property type="term" value="P:regulation of cell cycle"/>
    <property type="evidence" value="ECO:0007669"/>
    <property type="project" value="TreeGrafter"/>
</dbReference>
<dbReference type="GO" id="GO:0006351">
    <property type="term" value="P:DNA-templated transcription"/>
    <property type="evidence" value="ECO:0007669"/>
    <property type="project" value="InterPro"/>
</dbReference>
<feature type="domain" description="DIRP" evidence="4">
    <location>
        <begin position="79"/>
        <end position="184"/>
    </location>
</feature>
<accession>A0AAD5FGJ8</accession>
<dbReference type="InterPro" id="IPR045831">
    <property type="entry name" value="LIN9_C"/>
</dbReference>
<evidence type="ECO:0000256" key="1">
    <source>
        <dbReference type="ARBA" id="ARBA00004123"/>
    </source>
</evidence>
<comment type="similarity">
    <text evidence="2">Belongs to the lin-9 family.</text>
</comment>
<keyword evidence="6" id="KW-1185">Reference proteome</keyword>
<dbReference type="GO" id="GO:0003677">
    <property type="term" value="F:DNA binding"/>
    <property type="evidence" value="ECO:0007669"/>
    <property type="project" value="TreeGrafter"/>
</dbReference>
<dbReference type="InterPro" id="IPR010561">
    <property type="entry name" value="LIN-9/ALY1"/>
</dbReference>
<dbReference type="SMART" id="SM01135">
    <property type="entry name" value="DIRP"/>
    <property type="match status" value="1"/>
</dbReference>
<dbReference type="InterPro" id="IPR033471">
    <property type="entry name" value="DIRP"/>
</dbReference>
<sequence>SSAKALVSLREGSLSNTLNEKNILSKSQNTRGRSSYTTMETKLATVATPDKKTSQKIGLRLRNLLKLPKAHKWCIYEWFYSNIDRPLFEGDNDFCLCLKESFPNLKTRKLTRVEWGTIRRLMGKPRRCSSAFFAEERTALKQKRQKMRLLQQRKVTDISSCKDLPEEIPLPLVIGTKVTEQFKSTSNVPAITLFLLGLKSYSMPIGMDFQRRYATTVLDLEQLNKDLNKVLHEVQQFCYELAPDQGMQPADQPSELRRRCEEEAQDTVRLSNTLPDGEQRVQSPGLTQLISRLTALLLQIRCLAEGGDLNSFEFKSLTDSLNDIKNSIDSSNLSCFQDNVEIHVAHIQSGLSQLGNLHAFSANNTNRT</sequence>
<reference evidence="5" key="1">
    <citation type="submission" date="2018-07" db="EMBL/GenBank/DDBJ databases">
        <title>Comparative genomics of catfishes provides insights into carnivory and benthic adaptation.</title>
        <authorList>
            <person name="Zhang Y."/>
            <person name="Wang D."/>
            <person name="Peng Z."/>
            <person name="Zheng S."/>
            <person name="Shao F."/>
            <person name="Tao W."/>
        </authorList>
    </citation>
    <scope>NUCLEOTIDE SEQUENCE</scope>
    <source>
        <strain evidence="5">Chongqing</strain>
    </source>
</reference>
<evidence type="ECO:0000313" key="6">
    <source>
        <dbReference type="Proteomes" id="UP001205998"/>
    </source>
</evidence>
<dbReference type="Proteomes" id="UP001205998">
    <property type="component" value="Unassembled WGS sequence"/>
</dbReference>
<name>A0AAD5FGJ8_SILAS</name>
<feature type="non-terminal residue" evidence="5">
    <location>
        <position position="1"/>
    </location>
</feature>
<evidence type="ECO:0000256" key="2">
    <source>
        <dbReference type="ARBA" id="ARBA00006732"/>
    </source>
</evidence>
<evidence type="ECO:0000259" key="4">
    <source>
        <dbReference type="SMART" id="SM01135"/>
    </source>
</evidence>
<evidence type="ECO:0000256" key="3">
    <source>
        <dbReference type="ARBA" id="ARBA00023242"/>
    </source>
</evidence>
<protein>
    <submittedName>
        <fullName evidence="5">Protein lin-9-like</fullName>
    </submittedName>
</protein>
<dbReference type="GO" id="GO:0017053">
    <property type="term" value="C:transcription repressor complex"/>
    <property type="evidence" value="ECO:0007669"/>
    <property type="project" value="InterPro"/>
</dbReference>
<proteinExistence type="inferred from homology"/>
<dbReference type="Pfam" id="PF06584">
    <property type="entry name" value="DIRP"/>
    <property type="match status" value="1"/>
</dbReference>
<organism evidence="5 6">
    <name type="scientific">Silurus asotus</name>
    <name type="common">Amur catfish</name>
    <name type="synonym">Parasilurus asotus</name>
    <dbReference type="NCBI Taxonomy" id="30991"/>
    <lineage>
        <taxon>Eukaryota</taxon>
        <taxon>Metazoa</taxon>
        <taxon>Chordata</taxon>
        <taxon>Craniata</taxon>
        <taxon>Vertebrata</taxon>
        <taxon>Euteleostomi</taxon>
        <taxon>Actinopterygii</taxon>
        <taxon>Neopterygii</taxon>
        <taxon>Teleostei</taxon>
        <taxon>Ostariophysi</taxon>
        <taxon>Siluriformes</taxon>
        <taxon>Siluridae</taxon>
        <taxon>Silurus</taxon>
    </lineage>
</organism>
<evidence type="ECO:0000313" key="5">
    <source>
        <dbReference type="EMBL" id="KAI5615103.1"/>
    </source>
</evidence>
<dbReference type="Pfam" id="PF19438">
    <property type="entry name" value="LIN9_C"/>
    <property type="match status" value="1"/>
</dbReference>
<comment type="caution">
    <text evidence="5">The sequence shown here is derived from an EMBL/GenBank/DDBJ whole genome shotgun (WGS) entry which is preliminary data.</text>
</comment>